<keyword evidence="1" id="KW-0812">Transmembrane</keyword>
<feature type="transmembrane region" description="Helical" evidence="1">
    <location>
        <begin position="15"/>
        <end position="35"/>
    </location>
</feature>
<keyword evidence="4" id="KW-1185">Reference proteome</keyword>
<gene>
    <name evidence="3" type="ORF">GCM10008090_08750</name>
</gene>
<dbReference type="Gene3D" id="3.40.50.410">
    <property type="entry name" value="von Willebrand factor, type A domain"/>
    <property type="match status" value="1"/>
</dbReference>
<dbReference type="CDD" id="cd00198">
    <property type="entry name" value="vWFA"/>
    <property type="match status" value="1"/>
</dbReference>
<organism evidence="3 4">
    <name type="scientific">Arenicella chitinivorans</name>
    <dbReference type="NCBI Taxonomy" id="1329800"/>
    <lineage>
        <taxon>Bacteria</taxon>
        <taxon>Pseudomonadati</taxon>
        <taxon>Pseudomonadota</taxon>
        <taxon>Gammaproteobacteria</taxon>
        <taxon>Arenicellales</taxon>
        <taxon>Arenicellaceae</taxon>
        <taxon>Arenicella</taxon>
    </lineage>
</organism>
<reference evidence="3" key="1">
    <citation type="journal article" date="2014" name="Int. J. Syst. Evol. Microbiol.">
        <title>Complete genome sequence of Corynebacterium casei LMG S-19264T (=DSM 44701T), isolated from a smear-ripened cheese.</title>
        <authorList>
            <consortium name="US DOE Joint Genome Institute (JGI-PGF)"/>
            <person name="Walter F."/>
            <person name="Albersmeier A."/>
            <person name="Kalinowski J."/>
            <person name="Ruckert C."/>
        </authorList>
    </citation>
    <scope>NUCLEOTIDE SEQUENCE</scope>
    <source>
        <strain evidence="3">KCTC 12711</strain>
    </source>
</reference>
<evidence type="ECO:0000259" key="2">
    <source>
        <dbReference type="Pfam" id="PF01882"/>
    </source>
</evidence>
<comment type="caution">
    <text evidence="3">The sequence shown here is derived from an EMBL/GenBank/DDBJ whole genome shotgun (WGS) entry which is preliminary data.</text>
</comment>
<dbReference type="PANTHER" id="PTHR33608">
    <property type="entry name" value="BLL2464 PROTEIN"/>
    <property type="match status" value="1"/>
</dbReference>
<dbReference type="PANTHER" id="PTHR33608:SF3">
    <property type="entry name" value="SLR2013 PROTEIN"/>
    <property type="match status" value="1"/>
</dbReference>
<name>A0A918RKN4_9GAMM</name>
<evidence type="ECO:0000313" key="4">
    <source>
        <dbReference type="Proteomes" id="UP000614811"/>
    </source>
</evidence>
<reference evidence="3" key="2">
    <citation type="submission" date="2020-09" db="EMBL/GenBank/DDBJ databases">
        <authorList>
            <person name="Sun Q."/>
            <person name="Kim S."/>
        </authorList>
    </citation>
    <scope>NUCLEOTIDE SEQUENCE</scope>
    <source>
        <strain evidence="3">KCTC 12711</strain>
    </source>
</reference>
<accession>A0A918RKN4</accession>
<dbReference type="Pfam" id="PF01882">
    <property type="entry name" value="DUF58"/>
    <property type="match status" value="1"/>
</dbReference>
<feature type="domain" description="DUF58" evidence="2">
    <location>
        <begin position="215"/>
        <end position="386"/>
    </location>
</feature>
<evidence type="ECO:0000313" key="3">
    <source>
        <dbReference type="EMBL" id="GHA01805.1"/>
    </source>
</evidence>
<protein>
    <submittedName>
        <fullName evidence="3">Membrane protein</fullName>
    </submittedName>
</protein>
<dbReference type="AlphaFoldDB" id="A0A918RKN4"/>
<keyword evidence="1" id="KW-0472">Membrane</keyword>
<sequence length="452" mass="51069">MKLKLIPQVRPTERLLSIGVGVAVVFLGLCAWQLFDSDSALAASLMSLAAWLVCAFTLMVAWDAFRADLPSAYDARRILPNSFALNRTQRVVFELENKGDRVLTLSVSDGVPDHFECAQFPLHQRVETEQIGRFEYSVKPKRRGLAEFEPAYVLIESRLGFWEHIRRLGGESSAKVYPDFSAISNSFVFGVEQAMRNMGAHIAKRKGDGMEFNQLREFREGDTLKQIDWKATAKLGAPISREYQEEKDQNIVFLLDCSRRMRAMEQDLSYFDYALNALLMSSYIALDKGDAVGVMSFSGEPSWLPPVKGKANINTLLNHLYALSTSTQSSDYVAAAESLLVKQRKRSLVIVMTNVRDEDSQDLQQAVSILSKQHLVMIVALQERILDQVDDMQLETQDDVLLYAGVKHFEHSRKKMLALLRAKGVSVVDATHKNLHVKLVSEYLRLKQFGRI</sequence>
<dbReference type="Proteomes" id="UP000614811">
    <property type="component" value="Unassembled WGS sequence"/>
</dbReference>
<dbReference type="InterPro" id="IPR036465">
    <property type="entry name" value="vWFA_dom_sf"/>
</dbReference>
<dbReference type="RefSeq" id="WP_189398770.1">
    <property type="nucleotide sequence ID" value="NZ_BMXA01000001.1"/>
</dbReference>
<proteinExistence type="predicted"/>
<dbReference type="EMBL" id="BMXA01000001">
    <property type="protein sequence ID" value="GHA01805.1"/>
    <property type="molecule type" value="Genomic_DNA"/>
</dbReference>
<dbReference type="InterPro" id="IPR002881">
    <property type="entry name" value="DUF58"/>
</dbReference>
<dbReference type="SUPFAM" id="SSF53300">
    <property type="entry name" value="vWA-like"/>
    <property type="match status" value="1"/>
</dbReference>
<evidence type="ECO:0000256" key="1">
    <source>
        <dbReference type="SAM" id="Phobius"/>
    </source>
</evidence>
<keyword evidence="1" id="KW-1133">Transmembrane helix</keyword>
<feature type="transmembrane region" description="Helical" evidence="1">
    <location>
        <begin position="41"/>
        <end position="62"/>
    </location>
</feature>